<name>A0ABV2Q7F1_9BURK</name>
<feature type="transmembrane region" description="Helical" evidence="1">
    <location>
        <begin position="6"/>
        <end position="27"/>
    </location>
</feature>
<feature type="transmembrane region" description="Helical" evidence="1">
    <location>
        <begin position="47"/>
        <end position="65"/>
    </location>
</feature>
<dbReference type="Proteomes" id="UP001549320">
    <property type="component" value="Unassembled WGS sequence"/>
</dbReference>
<comment type="caution">
    <text evidence="2">The sequence shown here is derived from an EMBL/GenBank/DDBJ whole genome shotgun (WGS) entry which is preliminary data.</text>
</comment>
<organism evidence="2 3">
    <name type="scientific">Ottowia thiooxydans</name>
    <dbReference type="NCBI Taxonomy" id="219182"/>
    <lineage>
        <taxon>Bacteria</taxon>
        <taxon>Pseudomonadati</taxon>
        <taxon>Pseudomonadota</taxon>
        <taxon>Betaproteobacteria</taxon>
        <taxon>Burkholderiales</taxon>
        <taxon>Comamonadaceae</taxon>
        <taxon>Ottowia</taxon>
    </lineage>
</organism>
<dbReference type="RefSeq" id="WP_354442990.1">
    <property type="nucleotide sequence ID" value="NZ_JBEPSH010000004.1"/>
</dbReference>
<evidence type="ECO:0000256" key="1">
    <source>
        <dbReference type="SAM" id="Phobius"/>
    </source>
</evidence>
<proteinExistence type="predicted"/>
<dbReference type="EMBL" id="JBEPSH010000004">
    <property type="protein sequence ID" value="MET4576925.1"/>
    <property type="molecule type" value="Genomic_DNA"/>
</dbReference>
<feature type="transmembrane region" description="Helical" evidence="1">
    <location>
        <begin position="125"/>
        <end position="144"/>
    </location>
</feature>
<evidence type="ECO:0000313" key="2">
    <source>
        <dbReference type="EMBL" id="MET4576925.1"/>
    </source>
</evidence>
<keyword evidence="1" id="KW-0472">Membrane</keyword>
<keyword evidence="1" id="KW-1133">Transmembrane helix</keyword>
<evidence type="ECO:0000313" key="3">
    <source>
        <dbReference type="Proteomes" id="UP001549320"/>
    </source>
</evidence>
<protein>
    <submittedName>
        <fullName evidence="2">Membrane protein</fullName>
    </submittedName>
</protein>
<dbReference type="Pfam" id="PF09980">
    <property type="entry name" value="DUF2214"/>
    <property type="match status" value="1"/>
</dbReference>
<reference evidence="2 3" key="1">
    <citation type="submission" date="2024-06" db="EMBL/GenBank/DDBJ databases">
        <title>Sorghum-associated microbial communities from plants grown in Nebraska, USA.</title>
        <authorList>
            <person name="Schachtman D."/>
        </authorList>
    </citation>
    <scope>NUCLEOTIDE SEQUENCE [LARGE SCALE GENOMIC DNA]</scope>
    <source>
        <strain evidence="2 3">2709</strain>
    </source>
</reference>
<sequence length="149" mass="16279">MTEAWLAFLHISAFLGWIVFASSQAALCRVEWVNAAVVHRLARLDKILWIATAAVLCSGLARVFWGAKGAAWYWGNPLLHLKLTLLVVVAVLMIGPSRRIARWQQALASSGQLPPANELAGVRRLIMIESHLVAVIPLAAVFMARGFGN</sequence>
<dbReference type="InterPro" id="IPR018706">
    <property type="entry name" value="DUF2214_membrane"/>
</dbReference>
<feature type="transmembrane region" description="Helical" evidence="1">
    <location>
        <begin position="71"/>
        <end position="94"/>
    </location>
</feature>
<gene>
    <name evidence="2" type="ORF">ABIE13_002036</name>
</gene>
<accession>A0ABV2Q7F1</accession>
<keyword evidence="1" id="KW-0812">Transmembrane</keyword>
<keyword evidence="3" id="KW-1185">Reference proteome</keyword>